<accession>A0A3E1B7K8</accession>
<gene>
    <name evidence="7" type="ORF">B5K10_23390</name>
</gene>
<feature type="domain" description="Solute-binding protein family 3/N-terminal" evidence="6">
    <location>
        <begin position="37"/>
        <end position="273"/>
    </location>
</feature>
<evidence type="ECO:0000313" key="8">
    <source>
        <dbReference type="Proteomes" id="UP000256748"/>
    </source>
</evidence>
<proteinExistence type="inferred from homology"/>
<sequence length="277" mass="29678">MSKSLISAAAAALIAVVSTALPANAGAVLDQVQAAKRLTVATSSGWPNSSFLNDKQELDGFEIEVAKGVAKHLGVSVKFVTPGWDVIVAGKWAGRWDMAMGQMVPTKARAEKFDFPAIYFYTRNVAVIHKDSKATKLSDLDGKVIGLVTGDDAAIAYARHNLTLDWADEKPLEYKFTPGEMRNYENTGLQADDLRLGDGVRLDAIITDEVSAQGVIKAGYPLRVLGDALFPTPGAIAILKGDKEFSDKIAAAIKSMKDDGTLSKLSIKWYGIDSTAE</sequence>
<dbReference type="GO" id="GO:0042597">
    <property type="term" value="C:periplasmic space"/>
    <property type="evidence" value="ECO:0007669"/>
    <property type="project" value="UniProtKB-SubCell"/>
</dbReference>
<dbReference type="RefSeq" id="WP_116275245.1">
    <property type="nucleotide sequence ID" value="NZ_KZ859526.1"/>
</dbReference>
<name>A0A3E1B7K8_RHILT</name>
<organism evidence="7 8">
    <name type="scientific">Rhizobium leguminosarum bv. trifolii</name>
    <dbReference type="NCBI Taxonomy" id="386"/>
    <lineage>
        <taxon>Bacteria</taxon>
        <taxon>Pseudomonadati</taxon>
        <taxon>Pseudomonadota</taxon>
        <taxon>Alphaproteobacteria</taxon>
        <taxon>Hyphomicrobiales</taxon>
        <taxon>Rhizobiaceae</taxon>
        <taxon>Rhizobium/Agrobacterium group</taxon>
        <taxon>Rhizobium</taxon>
    </lineage>
</organism>
<dbReference type="Pfam" id="PF00497">
    <property type="entry name" value="SBP_bac_3"/>
    <property type="match status" value="1"/>
</dbReference>
<evidence type="ECO:0000256" key="2">
    <source>
        <dbReference type="ARBA" id="ARBA00010333"/>
    </source>
</evidence>
<dbReference type="InterPro" id="IPR018313">
    <property type="entry name" value="SBP_3_CS"/>
</dbReference>
<comment type="caution">
    <text evidence="7">The sequence shown here is derived from an EMBL/GenBank/DDBJ whole genome shotgun (WGS) entry which is preliminary data.</text>
</comment>
<evidence type="ECO:0000256" key="5">
    <source>
        <dbReference type="SAM" id="SignalP"/>
    </source>
</evidence>
<evidence type="ECO:0000259" key="6">
    <source>
        <dbReference type="SMART" id="SM00062"/>
    </source>
</evidence>
<evidence type="ECO:0000256" key="1">
    <source>
        <dbReference type="ARBA" id="ARBA00004418"/>
    </source>
</evidence>
<dbReference type="PANTHER" id="PTHR35936">
    <property type="entry name" value="MEMBRANE-BOUND LYTIC MUREIN TRANSGLYCOSYLASE F"/>
    <property type="match status" value="1"/>
</dbReference>
<dbReference type="SMART" id="SM00062">
    <property type="entry name" value="PBPb"/>
    <property type="match status" value="1"/>
</dbReference>
<dbReference type="Gene3D" id="3.40.190.10">
    <property type="entry name" value="Periplasmic binding protein-like II"/>
    <property type="match status" value="2"/>
</dbReference>
<reference evidence="7 8" key="1">
    <citation type="submission" date="2017-03" db="EMBL/GenBank/DDBJ databases">
        <title>Genome analysis of Rhizobial strains effectives or ineffectives for nitrogen fixation isolated from bean seeds.</title>
        <authorList>
            <person name="Peralta H."/>
            <person name="Aguilar-Vera A."/>
            <person name="Mora Y."/>
            <person name="Vargas-Lagunas C."/>
            <person name="Girard L."/>
            <person name="Mora J."/>
        </authorList>
    </citation>
    <scope>NUCLEOTIDE SEQUENCE [LARGE SCALE GENOMIC DNA]</scope>
    <source>
        <strain evidence="7 8">CCGM5</strain>
    </source>
</reference>
<keyword evidence="3 5" id="KW-0732">Signal</keyword>
<protein>
    <submittedName>
        <fullName evidence="7">Amino acid ABC transporter substrate-binding protein</fullName>
    </submittedName>
</protein>
<feature type="signal peptide" evidence="5">
    <location>
        <begin position="1"/>
        <end position="25"/>
    </location>
</feature>
<evidence type="ECO:0000313" key="7">
    <source>
        <dbReference type="EMBL" id="RFB87011.1"/>
    </source>
</evidence>
<evidence type="ECO:0000256" key="3">
    <source>
        <dbReference type="ARBA" id="ARBA00022729"/>
    </source>
</evidence>
<dbReference type="EMBL" id="NAOO01000032">
    <property type="protein sequence ID" value="RFB87011.1"/>
    <property type="molecule type" value="Genomic_DNA"/>
</dbReference>
<dbReference type="Proteomes" id="UP000256748">
    <property type="component" value="Unassembled WGS sequence"/>
</dbReference>
<evidence type="ECO:0000256" key="4">
    <source>
        <dbReference type="RuleBase" id="RU003744"/>
    </source>
</evidence>
<dbReference type="InterPro" id="IPR001638">
    <property type="entry name" value="Solute-binding_3/MltF_N"/>
</dbReference>
<dbReference type="PANTHER" id="PTHR35936:SF35">
    <property type="entry name" value="L-CYSTINE-BINDING PROTEIN TCYJ"/>
    <property type="match status" value="1"/>
</dbReference>
<comment type="subcellular location">
    <subcellularLocation>
        <location evidence="1">Periplasm</location>
    </subcellularLocation>
</comment>
<dbReference type="SUPFAM" id="SSF53850">
    <property type="entry name" value="Periplasmic binding protein-like II"/>
    <property type="match status" value="1"/>
</dbReference>
<dbReference type="PROSITE" id="PS01039">
    <property type="entry name" value="SBP_BACTERIAL_3"/>
    <property type="match status" value="1"/>
</dbReference>
<comment type="similarity">
    <text evidence="2 4">Belongs to the bacterial solute-binding protein 3 family.</text>
</comment>
<feature type="chain" id="PRO_5017625048" evidence="5">
    <location>
        <begin position="26"/>
        <end position="277"/>
    </location>
</feature>
<dbReference type="AlphaFoldDB" id="A0A3E1B7K8"/>